<evidence type="ECO:0000256" key="4">
    <source>
        <dbReference type="ARBA" id="ARBA00022857"/>
    </source>
</evidence>
<dbReference type="GO" id="GO:0005811">
    <property type="term" value="C:lipid droplet"/>
    <property type="evidence" value="ECO:0007669"/>
    <property type="project" value="TreeGrafter"/>
</dbReference>
<keyword evidence="8 13" id="KW-0472">Membrane</keyword>
<proteinExistence type="evidence at transcript level"/>
<name>C1C2E0_CALCM</name>
<evidence type="ECO:0000256" key="2">
    <source>
        <dbReference type="ARBA" id="ARBA00006484"/>
    </source>
</evidence>
<protein>
    <recommendedName>
        <fullName evidence="10">Short-chain dehydrogenase/reductase 3</fullName>
    </recommendedName>
    <alternativeName>
        <fullName evidence="11">Retinal short-chain dehydrogenase/reductase 1</fullName>
    </alternativeName>
</protein>
<evidence type="ECO:0000256" key="9">
    <source>
        <dbReference type="ARBA" id="ARBA00059620"/>
    </source>
</evidence>
<dbReference type="SUPFAM" id="SSF51735">
    <property type="entry name" value="NAD(P)-binding Rossmann-fold domains"/>
    <property type="match status" value="1"/>
</dbReference>
<dbReference type="Gene3D" id="3.40.50.720">
    <property type="entry name" value="NAD(P)-binding Rossmann-like Domain"/>
    <property type="match status" value="1"/>
</dbReference>
<dbReference type="PRINTS" id="PR00081">
    <property type="entry name" value="GDHRDH"/>
</dbReference>
<evidence type="ECO:0000256" key="5">
    <source>
        <dbReference type="ARBA" id="ARBA00022989"/>
    </source>
</evidence>
<evidence type="ECO:0000256" key="7">
    <source>
        <dbReference type="ARBA" id="ARBA00023098"/>
    </source>
</evidence>
<evidence type="ECO:0000256" key="10">
    <source>
        <dbReference type="ARBA" id="ARBA00068717"/>
    </source>
</evidence>
<keyword evidence="6" id="KW-0560">Oxidoreductase</keyword>
<dbReference type="PANTHER" id="PTHR24322">
    <property type="entry name" value="PKSB"/>
    <property type="match status" value="1"/>
</dbReference>
<sequence>MMMKQTKPWSPSNTSTLREILFLIYHVLRGFVMSFVQMIFPRKLKNLYGEVALITGAGGGLGRELALQLSDLGVKVVVVDINEKAAEETVKMIRSKGADKEDCLSYQCDVSNPKEVSYLLDRISKETKLTMLVNNAGIAYTKPFMKHSLEEIESLFKVNVLSHMYLLKEILPTFIEADKGHVVSIGSIAGSIGTPNLVPYCSTKFAIRGLTDSLLLELREHYPKSSVKMTTAHPYSFKSDLIPKPKNRFENMFPIYTPKEVARRVIEAVRRDETVVMMPPLAGIASNFQSIVPAPVKYALLDFLGCGVEETQ</sequence>
<evidence type="ECO:0000256" key="11">
    <source>
        <dbReference type="ARBA" id="ARBA00082544"/>
    </source>
</evidence>
<keyword evidence="5 13" id="KW-1133">Transmembrane helix</keyword>
<dbReference type="InterPro" id="IPR036291">
    <property type="entry name" value="NAD(P)-bd_dom_sf"/>
</dbReference>
<dbReference type="PANTHER" id="PTHR24322:SF736">
    <property type="entry name" value="RETINOL DEHYDROGENASE 10"/>
    <property type="match status" value="1"/>
</dbReference>
<dbReference type="InterPro" id="IPR002347">
    <property type="entry name" value="SDR_fam"/>
</dbReference>
<dbReference type="Pfam" id="PF00106">
    <property type="entry name" value="adh_short"/>
    <property type="match status" value="1"/>
</dbReference>
<evidence type="ECO:0000256" key="3">
    <source>
        <dbReference type="ARBA" id="ARBA00022692"/>
    </source>
</evidence>
<dbReference type="EMBL" id="BT081019">
    <property type="protein sequence ID" value="ACO15443.1"/>
    <property type="molecule type" value="mRNA"/>
</dbReference>
<evidence type="ECO:0000313" key="14">
    <source>
        <dbReference type="EMBL" id="ACO15443.1"/>
    </source>
</evidence>
<comment type="subcellular location">
    <subcellularLocation>
        <location evidence="1">Membrane</location>
        <topology evidence="1">Multi-pass membrane protein</topology>
    </subcellularLocation>
</comment>
<evidence type="ECO:0000256" key="8">
    <source>
        <dbReference type="ARBA" id="ARBA00023136"/>
    </source>
</evidence>
<keyword evidence="7" id="KW-0443">Lipid metabolism</keyword>
<keyword evidence="4" id="KW-0521">NADP</keyword>
<dbReference type="FunFam" id="3.40.50.720:FF:000131">
    <property type="entry name" value="Short-chain dehydrogenase/reductase 3"/>
    <property type="match status" value="1"/>
</dbReference>
<evidence type="ECO:0000256" key="1">
    <source>
        <dbReference type="ARBA" id="ARBA00004141"/>
    </source>
</evidence>
<dbReference type="GO" id="GO:0052650">
    <property type="term" value="F:all-trans-retinol dehydrogenase (NADP+) activity"/>
    <property type="evidence" value="ECO:0007669"/>
    <property type="project" value="UniProtKB-ARBA"/>
</dbReference>
<dbReference type="AlphaFoldDB" id="C1C2E0"/>
<dbReference type="GO" id="GO:0016020">
    <property type="term" value="C:membrane"/>
    <property type="evidence" value="ECO:0007669"/>
    <property type="project" value="UniProtKB-SubCell"/>
</dbReference>
<comment type="function">
    <text evidence="9">Catalyzes the reduction of all-trans-retinal to all-trans-retinol in the presence of NADPH.</text>
</comment>
<evidence type="ECO:0000256" key="12">
    <source>
        <dbReference type="RuleBase" id="RU000363"/>
    </source>
</evidence>
<evidence type="ECO:0000256" key="13">
    <source>
        <dbReference type="SAM" id="Phobius"/>
    </source>
</evidence>
<feature type="transmembrane region" description="Helical" evidence="13">
    <location>
        <begin position="20"/>
        <end position="40"/>
    </location>
</feature>
<evidence type="ECO:0000256" key="6">
    <source>
        <dbReference type="ARBA" id="ARBA00023002"/>
    </source>
</evidence>
<accession>C1C2E0</accession>
<dbReference type="PRINTS" id="PR00080">
    <property type="entry name" value="SDRFAMILY"/>
</dbReference>
<reference evidence="14" key="1">
    <citation type="submission" date="2009-03" db="EMBL/GenBank/DDBJ databases">
        <title>Caligus clemensi ESTs and full-length cDNAs.</title>
        <authorList>
            <person name="Yasuike M."/>
            <person name="von Schalburg K."/>
            <person name="Cooper G."/>
            <person name="Leong J."/>
            <person name="Jones S.R.M."/>
            <person name="Koop B.F."/>
        </authorList>
    </citation>
    <scope>NUCLEOTIDE SEQUENCE</scope>
    <source>
        <tissue evidence="14">Whole</tissue>
    </source>
</reference>
<comment type="similarity">
    <text evidence="2 12">Belongs to the short-chain dehydrogenases/reductases (SDR) family.</text>
</comment>
<gene>
    <name evidence="14" type="primary">RDHE2</name>
</gene>
<keyword evidence="3 13" id="KW-0812">Transmembrane</keyword>
<organism evidence="14">
    <name type="scientific">Caligus clemensi</name>
    <name type="common">Sea louse</name>
    <dbReference type="NCBI Taxonomy" id="344056"/>
    <lineage>
        <taxon>Eukaryota</taxon>
        <taxon>Metazoa</taxon>
        <taxon>Ecdysozoa</taxon>
        <taxon>Arthropoda</taxon>
        <taxon>Crustacea</taxon>
        <taxon>Multicrustacea</taxon>
        <taxon>Hexanauplia</taxon>
        <taxon>Copepoda</taxon>
        <taxon>Siphonostomatoida</taxon>
        <taxon>Caligidae</taxon>
        <taxon>Caligus</taxon>
    </lineage>
</organism>